<feature type="transmembrane region" description="Helical" evidence="2">
    <location>
        <begin position="321"/>
        <end position="341"/>
    </location>
</feature>
<evidence type="ECO:0000256" key="3">
    <source>
        <dbReference type="SAM" id="SignalP"/>
    </source>
</evidence>
<proteinExistence type="predicted"/>
<dbReference type="AlphaFoldDB" id="A0A8K0VTS7"/>
<evidence type="ECO:0000256" key="1">
    <source>
        <dbReference type="SAM" id="MobiDB-lite"/>
    </source>
</evidence>
<protein>
    <submittedName>
        <fullName evidence="4">Uncharacterized protein</fullName>
    </submittedName>
</protein>
<keyword evidence="3" id="KW-0732">Signal</keyword>
<name>A0A8K0VTS7_9PLEO</name>
<dbReference type="OrthoDB" id="5139479at2759"/>
<feature type="signal peptide" evidence="3">
    <location>
        <begin position="1"/>
        <end position="18"/>
    </location>
</feature>
<feature type="transmembrane region" description="Helical" evidence="2">
    <location>
        <begin position="450"/>
        <end position="473"/>
    </location>
</feature>
<dbReference type="EMBL" id="JAGMVJ010000019">
    <property type="protein sequence ID" value="KAH7076170.1"/>
    <property type="molecule type" value="Genomic_DNA"/>
</dbReference>
<keyword evidence="2" id="KW-0812">Transmembrane</keyword>
<feature type="transmembrane region" description="Helical" evidence="2">
    <location>
        <begin position="834"/>
        <end position="856"/>
    </location>
</feature>
<keyword evidence="2" id="KW-0472">Membrane</keyword>
<gene>
    <name evidence="4" type="ORF">FB567DRAFT_632440</name>
</gene>
<evidence type="ECO:0000313" key="5">
    <source>
        <dbReference type="Proteomes" id="UP000813461"/>
    </source>
</evidence>
<evidence type="ECO:0000256" key="2">
    <source>
        <dbReference type="SAM" id="Phobius"/>
    </source>
</evidence>
<keyword evidence="5" id="KW-1185">Reference proteome</keyword>
<dbReference type="Proteomes" id="UP000813461">
    <property type="component" value="Unassembled WGS sequence"/>
</dbReference>
<reference evidence="4" key="1">
    <citation type="journal article" date="2021" name="Nat. Commun.">
        <title>Genetic determinants of endophytism in the Arabidopsis root mycobiome.</title>
        <authorList>
            <person name="Mesny F."/>
            <person name="Miyauchi S."/>
            <person name="Thiergart T."/>
            <person name="Pickel B."/>
            <person name="Atanasova L."/>
            <person name="Karlsson M."/>
            <person name="Huettel B."/>
            <person name="Barry K.W."/>
            <person name="Haridas S."/>
            <person name="Chen C."/>
            <person name="Bauer D."/>
            <person name="Andreopoulos W."/>
            <person name="Pangilinan J."/>
            <person name="LaButti K."/>
            <person name="Riley R."/>
            <person name="Lipzen A."/>
            <person name="Clum A."/>
            <person name="Drula E."/>
            <person name="Henrissat B."/>
            <person name="Kohler A."/>
            <person name="Grigoriev I.V."/>
            <person name="Martin F.M."/>
            <person name="Hacquard S."/>
        </authorList>
    </citation>
    <scope>NUCLEOTIDE SEQUENCE</scope>
    <source>
        <strain evidence="4">MPI-SDFR-AT-0120</strain>
    </source>
</reference>
<comment type="caution">
    <text evidence="4">The sequence shown here is derived from an EMBL/GenBank/DDBJ whole genome shotgun (WGS) entry which is preliminary data.</text>
</comment>
<organism evidence="4 5">
    <name type="scientific">Paraphoma chrysanthemicola</name>
    <dbReference type="NCBI Taxonomy" id="798071"/>
    <lineage>
        <taxon>Eukaryota</taxon>
        <taxon>Fungi</taxon>
        <taxon>Dikarya</taxon>
        <taxon>Ascomycota</taxon>
        <taxon>Pezizomycotina</taxon>
        <taxon>Dothideomycetes</taxon>
        <taxon>Pleosporomycetidae</taxon>
        <taxon>Pleosporales</taxon>
        <taxon>Pleosporineae</taxon>
        <taxon>Phaeosphaeriaceae</taxon>
        <taxon>Paraphoma</taxon>
    </lineage>
</organism>
<feature type="region of interest" description="Disordered" evidence="1">
    <location>
        <begin position="264"/>
        <end position="287"/>
    </location>
</feature>
<accession>A0A8K0VTS7</accession>
<keyword evidence="2" id="KW-1133">Transmembrane helix</keyword>
<feature type="chain" id="PRO_5035478820" evidence="3">
    <location>
        <begin position="19"/>
        <end position="925"/>
    </location>
</feature>
<sequence length="925" mass="100538">MFSKSALLLLVLPAFTLAAAPISPNKHILERQSSSCEDIFAKTCPGSTNCCPQLWECKKDDPKLCTASVANNYILTVSAIDWKSAQGSISRDINSIRSRVSGALASITGGGTSARTTPISSAARSVATIGDGLQSSSESQAVVALTPTPTPTARASVSTASLAAATVSATGAAALPMLNKNMAIGGIVGLAPMQIMEKSDPTSCHSSESEIHSLATPSHRILKSPPVQLDGNRGYLDTPATAISGITPSATSSQTLLPASDIATAPAKDANSSTQYEKEDETLSTAASPVTISGRAVATDKRPTAHSDATKTRSEKYFKIFLYWHRPLIAVFVYVFSVGMASSAATRKGLMLATISPTMGTWELAILAKAGDIAFAFAIEDMFDSLAWGRLKQSQLRRGFVNLPWFLTTWSATGPIALLRIFWKEISGRIFADQQRFQGRRRERWKNCRLLRWSFARLVCLMLLIPGPGIILLGDIQQETVYHATETMSVSTGLGSYDPTLAASSFNHTQWRDWAPEISRLSLDLLRDRSIVWPTEPENIHCKRASTCQSYLLVGLSQTVWPWPDTGRQSILPDATSAAFKLGSAAYYQVDIWEPDPIQGLPRWNSNPNIESPPDVLLLSNVSFNAPTECADFTGLGSEAMNLCVTRDNDKDALAAAWDLCFSSSDRQSDSVPCLQRTPIFGLESWSIYVAVYRRNATIVFSLDTANVIAASDLSRPVVQNITGQSMGSSLRNILHQTLKPPMVDSAQLMSLTNFIISSLSYSAVWRLRVFSQGKAMLTNILVMPLLMFQPTFLPPSTRFPPFEDVLGQNNGNYGPWTEHKALGSFCRIEHRSIPGHATVIAYGFVAGFIILLVLLTKTYAYSSYVVDTSDFPALDYIRLTHLVGPRASDGDVSFLSLMDNKSHSTGNILESIEDIRVGLRDDIV</sequence>
<evidence type="ECO:0000313" key="4">
    <source>
        <dbReference type="EMBL" id="KAH7076170.1"/>
    </source>
</evidence>